<dbReference type="Proteomes" id="UP001225300">
    <property type="component" value="Segment"/>
</dbReference>
<sequence length="148" mass="16760">MDSLLIPIDDFNDSPSNSELTFFTTFISVLEGIKTRIKNLHWASEKLNIRDKRGAHLYLDEFLDAVIDYQDKLAESCQGILGSMSTTAISGTPFVANNPAELMTYCREKTLNFYNNLPSSTVYAGIKSETEVLILNINKYTFLFRLTE</sequence>
<protein>
    <submittedName>
        <fullName evidence="1">Uncharacterized protein</fullName>
    </submittedName>
</protein>
<evidence type="ECO:0000313" key="2">
    <source>
        <dbReference type="Proteomes" id="UP001225300"/>
    </source>
</evidence>
<evidence type="ECO:0000313" key="1">
    <source>
        <dbReference type="EMBL" id="WEY17615.1"/>
    </source>
</evidence>
<proteinExistence type="predicted"/>
<accession>A0AAF0IMY2</accession>
<name>A0AAF0IMY2_9CAUD</name>
<reference evidence="1" key="1">
    <citation type="journal article" date="2023" name="bioRxiv">
        <title>Novel crAssphage isolates exhibit conserved gene order and purifying selection of the host specificity protein.</title>
        <authorList>
            <person name="Papudeshi B."/>
            <person name="Vega A.A."/>
            <person name="Souza C."/>
            <person name="Giles S.K."/>
            <person name="Mallawaarachchi V."/>
            <person name="Roach M.J."/>
            <person name="An M."/>
            <person name="Jacobson N."/>
            <person name="McNair K."/>
            <person name="Mora M.F."/>
            <person name="Pastrana K."/>
            <person name="Leigh C."/>
            <person name="Cram C."/>
            <person name="Plewa W.S."/>
            <person name="Grigson S.R."/>
            <person name="Bouras G."/>
            <person name="Decewicz P."/>
            <person name="Luque A."/>
            <person name="Droit L."/>
            <person name="Handley S.A."/>
            <person name="Segall A.M."/>
            <person name="Dinsdale E.A."/>
            <person name="Edwards R.A."/>
        </authorList>
    </citation>
    <scope>NUCLEOTIDE SEQUENCE</scope>
    <source>
        <strain evidence="1">Bc03</strain>
    </source>
</reference>
<organism evidence="1 2">
    <name type="scientific">Kolpuevirus sp. 'frurule'</name>
    <dbReference type="NCBI Taxonomy" id="3028514"/>
    <lineage>
        <taxon>Viruses</taxon>
        <taxon>Duplodnaviria</taxon>
        <taxon>Heunggongvirae</taxon>
        <taxon>Uroviricota</taxon>
        <taxon>Caudoviricetes</taxon>
        <taxon>Crassvirales</taxon>
        <taxon>Steigviridae</taxon>
        <taxon>Asinivirinae</taxon>
        <taxon>Kolpuevirus</taxon>
    </lineage>
</organism>
<dbReference type="EMBL" id="OQ198718">
    <property type="protein sequence ID" value="WEY17615.1"/>
    <property type="molecule type" value="Genomic_DNA"/>
</dbReference>
<keyword evidence="2" id="KW-1185">Reference proteome</keyword>